<dbReference type="InterPro" id="IPR018803">
    <property type="entry name" value="Ish1/Msc1-like"/>
</dbReference>
<keyword evidence="1" id="KW-0472">Membrane</keyword>
<keyword evidence="1" id="KW-1133">Transmembrane helix</keyword>
<dbReference type="Pfam" id="PF10281">
    <property type="entry name" value="Ish1"/>
    <property type="match status" value="1"/>
</dbReference>
<dbReference type="EMBL" id="CDHK01000002">
    <property type="protein sequence ID" value="CEJ55435.1"/>
    <property type="molecule type" value="Genomic_DNA"/>
</dbReference>
<dbReference type="OrthoDB" id="5341873at2759"/>
<protein>
    <submittedName>
        <fullName evidence="2">Putative Title: questionable ORF (Precursor)</fullName>
    </submittedName>
</protein>
<gene>
    <name evidence="2" type="ORF">PMG11_01694</name>
</gene>
<sequence length="95" mass="10627">MPTPLDRALKSQNLFLGFAGMVTAVAAWSIWGSDVFPAETDPKGNPESWTEDEMRRWLRARGLLPSDNATRDELLERVKANLRIPRKTQSAASQS</sequence>
<evidence type="ECO:0000256" key="1">
    <source>
        <dbReference type="SAM" id="Phobius"/>
    </source>
</evidence>
<evidence type="ECO:0000313" key="2">
    <source>
        <dbReference type="EMBL" id="CEJ55435.1"/>
    </source>
</evidence>
<feature type="transmembrane region" description="Helical" evidence="1">
    <location>
        <begin position="12"/>
        <end position="31"/>
    </location>
</feature>
<dbReference type="Proteomes" id="UP000042958">
    <property type="component" value="Unassembled WGS sequence"/>
</dbReference>
<accession>A0A0F7TG18</accession>
<keyword evidence="1" id="KW-0812">Transmembrane</keyword>
<organism evidence="2 3">
    <name type="scientific">Penicillium brasilianum</name>
    <dbReference type="NCBI Taxonomy" id="104259"/>
    <lineage>
        <taxon>Eukaryota</taxon>
        <taxon>Fungi</taxon>
        <taxon>Dikarya</taxon>
        <taxon>Ascomycota</taxon>
        <taxon>Pezizomycotina</taxon>
        <taxon>Eurotiomycetes</taxon>
        <taxon>Eurotiomycetidae</taxon>
        <taxon>Eurotiales</taxon>
        <taxon>Aspergillaceae</taxon>
        <taxon>Penicillium</taxon>
    </lineage>
</organism>
<dbReference type="AlphaFoldDB" id="A0A0F7TG18"/>
<name>A0A0F7TG18_PENBI</name>
<proteinExistence type="predicted"/>
<evidence type="ECO:0000313" key="3">
    <source>
        <dbReference type="Proteomes" id="UP000042958"/>
    </source>
</evidence>
<reference evidence="3" key="1">
    <citation type="journal article" date="2015" name="Genome Announc.">
        <title>Draft genome sequence of the fungus Penicillium brasilianum MG11.</title>
        <authorList>
            <person name="Horn F."/>
            <person name="Linde J."/>
            <person name="Mattern D.J."/>
            <person name="Walther G."/>
            <person name="Guthke R."/>
            <person name="Brakhage A.A."/>
            <person name="Valiante V."/>
        </authorList>
    </citation>
    <scope>NUCLEOTIDE SEQUENCE [LARGE SCALE GENOMIC DNA]</scope>
    <source>
        <strain evidence="3">MG11</strain>
    </source>
</reference>
<keyword evidence="3" id="KW-1185">Reference proteome</keyword>